<dbReference type="PATRIC" id="fig|1263868.3.peg.1548"/>
<dbReference type="Proteomes" id="UP000011996">
    <property type="component" value="Unassembled WGS sequence"/>
</dbReference>
<dbReference type="STRING" id="1263868.RESH_01436"/>
<dbReference type="AlphaFoldDB" id="M5S968"/>
<reference evidence="2 3" key="1">
    <citation type="journal article" date="2013" name="Mar. Genomics">
        <title>Expression of sulfatases in Rhodopirellula baltica and the diversity of sulfatases in the genus Rhodopirellula.</title>
        <authorList>
            <person name="Wegner C.E."/>
            <person name="Richter-Heitmann T."/>
            <person name="Klindworth A."/>
            <person name="Klockow C."/>
            <person name="Richter M."/>
            <person name="Achstetter T."/>
            <person name="Glockner F.O."/>
            <person name="Harder J."/>
        </authorList>
    </citation>
    <scope>NUCLEOTIDE SEQUENCE [LARGE SCALE GENOMIC DNA]</scope>
    <source>
        <strain evidence="2 3">SH398</strain>
    </source>
</reference>
<dbReference type="InterPro" id="IPR024775">
    <property type="entry name" value="DinB-like"/>
</dbReference>
<proteinExistence type="predicted"/>
<sequence>MNLTMPLIEDLSDQPLAFPTPNGGNHAMWVTGHISFSLAWIVDGFLLGKPNRLEHWKELFDTTTQPVADANHYPAFEEILQTCKNCHQACMNALESLSEEELDEKIDCPDGFEGFVGTKRLCFRTAANHWLFHYGQLADARRSLGRKPLMA</sequence>
<accession>M5S968</accession>
<evidence type="ECO:0000313" key="2">
    <source>
        <dbReference type="EMBL" id="EMI28026.1"/>
    </source>
</evidence>
<comment type="caution">
    <text evidence="2">The sequence shown here is derived from an EMBL/GenBank/DDBJ whole genome shotgun (WGS) entry which is preliminary data.</text>
</comment>
<dbReference type="Gene3D" id="1.20.120.450">
    <property type="entry name" value="dinb family like domain"/>
    <property type="match status" value="1"/>
</dbReference>
<gene>
    <name evidence="2" type="ORF">RESH_01436</name>
</gene>
<evidence type="ECO:0000313" key="3">
    <source>
        <dbReference type="Proteomes" id="UP000011996"/>
    </source>
</evidence>
<protein>
    <recommendedName>
        <fullName evidence="1">DinB-like domain-containing protein</fullName>
    </recommendedName>
</protein>
<name>M5S968_9BACT</name>
<dbReference type="Pfam" id="PF12867">
    <property type="entry name" value="DinB_2"/>
    <property type="match status" value="1"/>
</dbReference>
<dbReference type="InterPro" id="IPR034660">
    <property type="entry name" value="DinB/YfiT-like"/>
</dbReference>
<organism evidence="2 3">
    <name type="scientific">Rhodopirellula europaea SH398</name>
    <dbReference type="NCBI Taxonomy" id="1263868"/>
    <lineage>
        <taxon>Bacteria</taxon>
        <taxon>Pseudomonadati</taxon>
        <taxon>Planctomycetota</taxon>
        <taxon>Planctomycetia</taxon>
        <taxon>Pirellulales</taxon>
        <taxon>Pirellulaceae</taxon>
        <taxon>Rhodopirellula</taxon>
    </lineage>
</organism>
<feature type="domain" description="DinB-like" evidence="1">
    <location>
        <begin position="4"/>
        <end position="136"/>
    </location>
</feature>
<dbReference type="SUPFAM" id="SSF109854">
    <property type="entry name" value="DinB/YfiT-like putative metalloenzymes"/>
    <property type="match status" value="1"/>
</dbReference>
<dbReference type="EMBL" id="ANOF01000050">
    <property type="protein sequence ID" value="EMI28026.1"/>
    <property type="molecule type" value="Genomic_DNA"/>
</dbReference>
<evidence type="ECO:0000259" key="1">
    <source>
        <dbReference type="Pfam" id="PF12867"/>
    </source>
</evidence>